<organism evidence="2 3">
    <name type="scientific">Athelia psychrophila</name>
    <dbReference type="NCBI Taxonomy" id="1759441"/>
    <lineage>
        <taxon>Eukaryota</taxon>
        <taxon>Fungi</taxon>
        <taxon>Dikarya</taxon>
        <taxon>Basidiomycota</taxon>
        <taxon>Agaricomycotina</taxon>
        <taxon>Agaricomycetes</taxon>
        <taxon>Agaricomycetidae</taxon>
        <taxon>Atheliales</taxon>
        <taxon>Atheliaceae</taxon>
        <taxon>Athelia</taxon>
    </lineage>
</organism>
<evidence type="ECO:0000313" key="3">
    <source>
        <dbReference type="Proteomes" id="UP000076532"/>
    </source>
</evidence>
<keyword evidence="3" id="KW-1185">Reference proteome</keyword>
<reference evidence="2 3" key="1">
    <citation type="journal article" date="2016" name="Mol. Biol. Evol.">
        <title>Comparative Genomics of Early-Diverging Mushroom-Forming Fungi Provides Insights into the Origins of Lignocellulose Decay Capabilities.</title>
        <authorList>
            <person name="Nagy L.G."/>
            <person name="Riley R."/>
            <person name="Tritt A."/>
            <person name="Adam C."/>
            <person name="Daum C."/>
            <person name="Floudas D."/>
            <person name="Sun H."/>
            <person name="Yadav J.S."/>
            <person name="Pangilinan J."/>
            <person name="Larsson K.H."/>
            <person name="Matsuura K."/>
            <person name="Barry K."/>
            <person name="Labutti K."/>
            <person name="Kuo R."/>
            <person name="Ohm R.A."/>
            <person name="Bhattacharya S.S."/>
            <person name="Shirouzu T."/>
            <person name="Yoshinaga Y."/>
            <person name="Martin F.M."/>
            <person name="Grigoriev I.V."/>
            <person name="Hibbett D.S."/>
        </authorList>
    </citation>
    <scope>NUCLEOTIDE SEQUENCE [LARGE SCALE GENOMIC DNA]</scope>
    <source>
        <strain evidence="2 3">CBS 109695</strain>
    </source>
</reference>
<protein>
    <submittedName>
        <fullName evidence="2">Uncharacterized protein</fullName>
    </submittedName>
</protein>
<dbReference type="AlphaFoldDB" id="A0A166L465"/>
<sequence length="564" mass="60377">MRLSLYAIPELLDEDDVEFPRSLSNPALASPQVYEPAVFSARHASVGTASSQSCYSQPSATSLCEFLSTDVLVTADSGLSFATKDDSLCGMITSDVFLPTVRPPSANSTPIASQLSFTPEIGELCYTEAGNSESVQQGKRNARSPSTLAKRRGFKGAPLSLALSDTLPFPQSMHARKTSRASLGIISPRSTGSTFVTGMLQMTSFLSPKSFGSPFSTQSISPQPASPVLPAYIQDDYTRHDPFDAQGDSYYAPTATDEPETLATWADAEEDLFDLSCYGLEFTSRKSEEHGDIGLGIELGHGTGTSIYNLSIADVCDGSYSTRGHPSPQTPITLTTPVQGETWFEDAAYIFKESPRIDLTPPSAPSSPTRSNRHSDNTKESPGLLGAKVYISPAPRAPVLPRSNFASGLLRNSALKPFLLPLQVAQRKREDFISPARPVSARGQSRIQPGSNMTPSMPLVSPAESEAVYYTAPSSPDEGMPIEERFDSVDSYAEKEQDITALAPELSARKNRRSRAVVDLISLLDAAAIGANETLHAINCEDGGHAEMDIGDSVLGAFEVALAI</sequence>
<dbReference type="Proteomes" id="UP000076532">
    <property type="component" value="Unassembled WGS sequence"/>
</dbReference>
<name>A0A166L465_9AGAM</name>
<proteinExistence type="predicted"/>
<accession>A0A166L465</accession>
<dbReference type="EMBL" id="KV417538">
    <property type="protein sequence ID" value="KZP22556.1"/>
    <property type="molecule type" value="Genomic_DNA"/>
</dbReference>
<feature type="region of interest" description="Disordered" evidence="1">
    <location>
        <begin position="355"/>
        <end position="386"/>
    </location>
</feature>
<dbReference type="OrthoDB" id="10592837at2759"/>
<evidence type="ECO:0000313" key="2">
    <source>
        <dbReference type="EMBL" id="KZP22556.1"/>
    </source>
</evidence>
<gene>
    <name evidence="2" type="ORF">FIBSPDRAFT_930997</name>
</gene>
<evidence type="ECO:0000256" key="1">
    <source>
        <dbReference type="SAM" id="MobiDB-lite"/>
    </source>
</evidence>